<accession>B2TH49</accession>
<organism evidence="1 2">
    <name type="scientific">Paraburkholderia phytofirmans (strain DSM 17436 / LMG 22146 / PsJN)</name>
    <name type="common">Burkholderia phytofirmans</name>
    <dbReference type="NCBI Taxonomy" id="398527"/>
    <lineage>
        <taxon>Bacteria</taxon>
        <taxon>Pseudomonadati</taxon>
        <taxon>Pseudomonadota</taxon>
        <taxon>Betaproteobacteria</taxon>
        <taxon>Burkholderiales</taxon>
        <taxon>Burkholderiaceae</taxon>
        <taxon>Paraburkholderia</taxon>
    </lineage>
</organism>
<protein>
    <submittedName>
        <fullName evidence="1">Uncharacterized protein</fullName>
    </submittedName>
</protein>
<reference evidence="1 2" key="1">
    <citation type="journal article" date="2011" name="J. Bacteriol.">
        <title>Complete genome sequence of the plant growth-promoting endophyte Burkholderia phytofirmans strain PsJN.</title>
        <authorList>
            <person name="Weilharter A."/>
            <person name="Mitter B."/>
            <person name="Shin M.V."/>
            <person name="Chain P.S."/>
            <person name="Nowak J."/>
            <person name="Sessitsch A."/>
        </authorList>
    </citation>
    <scope>NUCLEOTIDE SEQUENCE [LARGE SCALE GENOMIC DNA]</scope>
    <source>
        <strain evidence="2">DSM 17436 / LMG 22146 / PsJN</strain>
        <plasmid evidence="1 2">pBPHYT01</plasmid>
    </source>
</reference>
<name>B2TH49_PARPJ</name>
<dbReference type="Proteomes" id="UP000001739">
    <property type="component" value="Plasmid pBPHYT01"/>
</dbReference>
<sequence>MEKKNYQVGIDVSVYDPETLFVAALDHAMRIDGLSKTAALEELKPGGEIDPRACLIMILDPGSVPGCGINESTAQEY</sequence>
<dbReference type="KEGG" id="bpy:Bphyt_7313"/>
<proteinExistence type="predicted"/>
<dbReference type="AlphaFoldDB" id="B2TH49"/>
<gene>
    <name evidence="1" type="ordered locus">Bphyt_7313</name>
</gene>
<evidence type="ECO:0000313" key="2">
    <source>
        <dbReference type="Proteomes" id="UP000001739"/>
    </source>
</evidence>
<dbReference type="EMBL" id="CP001054">
    <property type="protein sequence ID" value="ACD21598.1"/>
    <property type="molecule type" value="Genomic_DNA"/>
</dbReference>
<dbReference type="RefSeq" id="WP_012430971.1">
    <property type="nucleotide sequence ID" value="NC_010679.1"/>
</dbReference>
<dbReference type="HOGENOM" id="CLU_2631397_0_0_4"/>
<keyword evidence="1" id="KW-0614">Plasmid</keyword>
<geneLocation type="plasmid" evidence="1 2">
    <name>pBPHYT01</name>
</geneLocation>
<evidence type="ECO:0000313" key="1">
    <source>
        <dbReference type="EMBL" id="ACD21598.1"/>
    </source>
</evidence>